<reference evidence="1 2" key="1">
    <citation type="submission" date="2015-09" db="EMBL/GenBank/DDBJ databases">
        <title>Genome sequence of Oxobacter pfennigii DSM 3222.</title>
        <authorList>
            <person name="Poehlein A."/>
            <person name="Bengelsdorf F.R."/>
            <person name="Schiel-Bengelsdorf B."/>
            <person name="Duerre P."/>
            <person name="Daniel R."/>
        </authorList>
    </citation>
    <scope>NUCLEOTIDE SEQUENCE [LARGE SCALE GENOMIC DNA]</scope>
    <source>
        <strain evidence="1 2">DSM 3222</strain>
    </source>
</reference>
<dbReference type="Pfam" id="PF12294">
    <property type="entry name" value="DUF3626"/>
    <property type="match status" value="1"/>
</dbReference>
<dbReference type="Proteomes" id="UP000050326">
    <property type="component" value="Unassembled WGS sequence"/>
</dbReference>
<evidence type="ECO:0000313" key="2">
    <source>
        <dbReference type="Proteomes" id="UP000050326"/>
    </source>
</evidence>
<protein>
    <recommendedName>
        <fullName evidence="3">DUF3626 domain-containing protein</fullName>
    </recommendedName>
</protein>
<comment type="caution">
    <text evidence="1">The sequence shown here is derived from an EMBL/GenBank/DDBJ whole genome shotgun (WGS) entry which is preliminary data.</text>
</comment>
<dbReference type="PATRIC" id="fig|36849.3.peg.2121"/>
<dbReference type="InterPro" id="IPR022074">
    <property type="entry name" value="DUF3626"/>
</dbReference>
<proteinExistence type="predicted"/>
<evidence type="ECO:0000313" key="1">
    <source>
        <dbReference type="EMBL" id="KPU44389.1"/>
    </source>
</evidence>
<name>A0A0P8YXD5_9CLOT</name>
<dbReference type="AlphaFoldDB" id="A0A0P8YXD5"/>
<organism evidence="1 2">
    <name type="scientific">Oxobacter pfennigii</name>
    <dbReference type="NCBI Taxonomy" id="36849"/>
    <lineage>
        <taxon>Bacteria</taxon>
        <taxon>Bacillati</taxon>
        <taxon>Bacillota</taxon>
        <taxon>Clostridia</taxon>
        <taxon>Eubacteriales</taxon>
        <taxon>Clostridiaceae</taxon>
        <taxon>Oxobacter</taxon>
    </lineage>
</organism>
<accession>A0A0P8YXD5</accession>
<keyword evidence="2" id="KW-1185">Reference proteome</keyword>
<evidence type="ECO:0008006" key="3">
    <source>
        <dbReference type="Google" id="ProtNLM"/>
    </source>
</evidence>
<sequence length="368" mass="42206">MIYMSYELVLKELRKKDEVIMIRDYELKTIKHICTHAKKQESEKLSLIEELCNGFSYDIDVLINKLLSAAVTINFHADRLSNNGAMIIENLIDDGMYFGQFKTGTTNGGKTAYIGGDRFLWEQRLFSNIYPENTTDRPKYGALNIFEYLDGASPRFGSCYFALKPDIISRCTFAYGDSSTNPDILCTADSFYGILAGLLLDVKQNGRLLDKENYTIDMAIDELMSIGDNKQRILGRNLDYCIETHIHGDIMLNEDIESLYMDESFRNTDINKYANILCERYDIKLEWIPVRQIRIDDIGDEFRGPMIKPLAQKIDSQFGNFSGVINAWLIGKASRDSTLNPACWEDIGDKEQVFQYIKQLWHTAAYFG</sequence>
<gene>
    <name evidence="1" type="ORF">OXPF_20080</name>
</gene>
<dbReference type="EMBL" id="LKET01000031">
    <property type="protein sequence ID" value="KPU44389.1"/>
    <property type="molecule type" value="Genomic_DNA"/>
</dbReference>
<dbReference type="STRING" id="36849.OXPF_20080"/>